<dbReference type="SUPFAM" id="SSF54523">
    <property type="entry name" value="Pili subunits"/>
    <property type="match status" value="1"/>
</dbReference>
<dbReference type="NCBIfam" id="TIGR02532">
    <property type="entry name" value="IV_pilin_GFxxxE"/>
    <property type="match status" value="1"/>
</dbReference>
<dbReference type="RefSeq" id="WP_013843070.1">
    <property type="nucleotide sequence ID" value="NC_015589.1"/>
</dbReference>
<keyword evidence="1" id="KW-1133">Transmembrane helix</keyword>
<dbReference type="Pfam" id="PF07963">
    <property type="entry name" value="N_methyl"/>
    <property type="match status" value="1"/>
</dbReference>
<proteinExistence type="predicted"/>
<reference evidence="2 3" key="2">
    <citation type="journal article" date="2012" name="Stand. Genomic Sci.">
        <title>Complete genome sequence of the sulfate-reducing firmicute Desulfotomaculum ruminis type strain (DL(T)).</title>
        <authorList>
            <person name="Spring S."/>
            <person name="Visser M."/>
            <person name="Lu M."/>
            <person name="Copeland A."/>
            <person name="Lapidus A."/>
            <person name="Lucas S."/>
            <person name="Cheng J.F."/>
            <person name="Han C."/>
            <person name="Tapia R."/>
            <person name="Goodwin L.A."/>
            <person name="Pitluck S."/>
            <person name="Ivanova N."/>
            <person name="Land M."/>
            <person name="Hauser L."/>
            <person name="Larimer F."/>
            <person name="Rohde M."/>
            <person name="Goker M."/>
            <person name="Detter J.C."/>
            <person name="Kyrpides N.C."/>
            <person name="Woyke T."/>
            <person name="Schaap P.J."/>
            <person name="Plugge C.M."/>
            <person name="Muyzer G."/>
            <person name="Kuever J."/>
            <person name="Pereira I.A."/>
            <person name="Parshina S.N."/>
            <person name="Bernier-Latmani R."/>
            <person name="Stams A.J."/>
            <person name="Klenk H.P."/>
        </authorList>
    </citation>
    <scope>NUCLEOTIDE SEQUENCE [LARGE SCALE GENOMIC DNA]</scope>
    <source>
        <strain evidence="3">ATCC 23193 / DSM 2154 / NCIB 8452 / DL</strain>
    </source>
</reference>
<accession>F6DUD4</accession>
<dbReference type="STRING" id="696281.Desru_3108"/>
<evidence type="ECO:0000313" key="3">
    <source>
        <dbReference type="Proteomes" id="UP000009234"/>
    </source>
</evidence>
<evidence type="ECO:0000313" key="2">
    <source>
        <dbReference type="EMBL" id="AEG61319.1"/>
    </source>
</evidence>
<reference evidence="3" key="1">
    <citation type="submission" date="2011-05" db="EMBL/GenBank/DDBJ databases">
        <title>Complete sequence of Desulfotomaculum ruminis DSM 2154.</title>
        <authorList>
            <person name="Lucas S."/>
            <person name="Copeland A."/>
            <person name="Lapidus A."/>
            <person name="Cheng J.-F."/>
            <person name="Goodwin L."/>
            <person name="Pitluck S."/>
            <person name="Lu M."/>
            <person name="Detter J.C."/>
            <person name="Han C."/>
            <person name="Tapia R."/>
            <person name="Land M."/>
            <person name="Hauser L."/>
            <person name="Kyrpides N."/>
            <person name="Ivanova N."/>
            <person name="Mikhailova N."/>
            <person name="Pagani I."/>
            <person name="Stams A.J.M."/>
            <person name="Plugge C.M."/>
            <person name="Muyzer G."/>
            <person name="Kuever J."/>
            <person name="Parshina S.N."/>
            <person name="Ivanova A.E."/>
            <person name="Nazina T.N."/>
            <person name="Brambilla E."/>
            <person name="Spring S."/>
            <person name="Klenk H.-P."/>
            <person name="Woyke T."/>
        </authorList>
    </citation>
    <scope>NUCLEOTIDE SEQUENCE [LARGE SCALE GENOMIC DNA]</scope>
    <source>
        <strain evidence="3">ATCC 23193 / DSM 2154 / NCIB 8452 / DL</strain>
    </source>
</reference>
<dbReference type="KEGG" id="dru:Desru_3108"/>
<dbReference type="Pfam" id="PF22434">
    <property type="entry name" value="PilW_C"/>
    <property type="match status" value="1"/>
</dbReference>
<sequence>MNNHKQVKSNKGFTLVELLVVIAIIGILAAVIAPNAFQSVEKSKLTKVIQDCKAIEASALNHYADTGRFPEVYAMNQPNMQDFLVEPGSGETGAGSNAKEGWNGPYLERWPVNPFNSGNLASEQDYQWDYRRIDGHDNFVVEVSLNGVENWTTKAEWIDRTIDNGDGATVGKIQWNNEWINWVAAQDAPRSGAAAH</sequence>
<organism evidence="2 3">
    <name type="scientific">Desulforamulus ruminis (strain ATCC 23193 / DSM 2154 / NCIMB 8452 / DL)</name>
    <name type="common">Desulfotomaculum ruminis</name>
    <dbReference type="NCBI Taxonomy" id="696281"/>
    <lineage>
        <taxon>Bacteria</taxon>
        <taxon>Bacillati</taxon>
        <taxon>Bacillota</taxon>
        <taxon>Clostridia</taxon>
        <taxon>Eubacteriales</taxon>
        <taxon>Peptococcaceae</taxon>
        <taxon>Desulforamulus</taxon>
    </lineage>
</organism>
<dbReference type="PROSITE" id="PS00409">
    <property type="entry name" value="PROKAR_NTER_METHYL"/>
    <property type="match status" value="1"/>
</dbReference>
<dbReference type="InterPro" id="IPR012902">
    <property type="entry name" value="N_methyl_site"/>
</dbReference>
<dbReference type="Proteomes" id="UP000009234">
    <property type="component" value="Chromosome"/>
</dbReference>
<dbReference type="HOGENOM" id="CLU_130315_0_0_9"/>
<protein>
    <recommendedName>
        <fullName evidence="4">General secretion pathway protein G</fullName>
    </recommendedName>
</protein>
<dbReference type="InterPro" id="IPR045584">
    <property type="entry name" value="Pilin-like"/>
</dbReference>
<gene>
    <name evidence="2" type="ordered locus">Desru_3108</name>
</gene>
<feature type="transmembrane region" description="Helical" evidence="1">
    <location>
        <begin position="12"/>
        <end position="33"/>
    </location>
</feature>
<dbReference type="AlphaFoldDB" id="F6DUD4"/>
<dbReference type="OrthoDB" id="1807046at2"/>
<dbReference type="Gene3D" id="3.30.700.10">
    <property type="entry name" value="Glycoprotein, Type 4 Pilin"/>
    <property type="match status" value="1"/>
</dbReference>
<keyword evidence="1" id="KW-0472">Membrane</keyword>
<dbReference type="eggNOG" id="COG4968">
    <property type="taxonomic scope" value="Bacteria"/>
</dbReference>
<evidence type="ECO:0000256" key="1">
    <source>
        <dbReference type="SAM" id="Phobius"/>
    </source>
</evidence>
<evidence type="ECO:0008006" key="4">
    <source>
        <dbReference type="Google" id="ProtNLM"/>
    </source>
</evidence>
<dbReference type="EMBL" id="CP002780">
    <property type="protein sequence ID" value="AEG61319.1"/>
    <property type="molecule type" value="Genomic_DNA"/>
</dbReference>
<name>F6DUD4_DESRL</name>
<keyword evidence="1" id="KW-0812">Transmembrane</keyword>
<keyword evidence="3" id="KW-1185">Reference proteome</keyword>
<dbReference type="PANTHER" id="PTHR30093">
    <property type="entry name" value="GENERAL SECRETION PATHWAY PROTEIN G"/>
    <property type="match status" value="1"/>
</dbReference>